<evidence type="ECO:0000256" key="7">
    <source>
        <dbReference type="HAMAP-Rule" id="MF_00152"/>
    </source>
</evidence>
<dbReference type="PROSITE" id="PS00730">
    <property type="entry name" value="AP_NUCLEASE_F2_2"/>
    <property type="match status" value="1"/>
</dbReference>
<dbReference type="InterPro" id="IPR018246">
    <property type="entry name" value="AP_endonuc_F2_Zn_BS"/>
</dbReference>
<feature type="domain" description="Xylose isomerase-like TIM barrel" evidence="8">
    <location>
        <begin position="68"/>
        <end position="316"/>
    </location>
</feature>
<keyword evidence="10" id="KW-1185">Reference proteome</keyword>
<dbReference type="SMART" id="SM00518">
    <property type="entry name" value="AP2Ec"/>
    <property type="match status" value="1"/>
</dbReference>
<feature type="binding site" evidence="7">
    <location>
        <position position="115"/>
    </location>
    <ligand>
        <name>Zn(2+)</name>
        <dbReference type="ChEBI" id="CHEBI:29105"/>
        <label>1</label>
    </ligand>
</feature>
<dbReference type="Proteomes" id="UP000638648">
    <property type="component" value="Unassembled WGS sequence"/>
</dbReference>
<dbReference type="CDD" id="cd00019">
    <property type="entry name" value="AP2Ec"/>
    <property type="match status" value="1"/>
</dbReference>
<keyword evidence="4 7" id="KW-0378">Hydrolase</keyword>
<evidence type="ECO:0000313" key="10">
    <source>
        <dbReference type="Proteomes" id="UP000638648"/>
    </source>
</evidence>
<evidence type="ECO:0000313" key="9">
    <source>
        <dbReference type="EMBL" id="MBE1605780.1"/>
    </source>
</evidence>
<evidence type="ECO:0000256" key="2">
    <source>
        <dbReference type="ARBA" id="ARBA00022723"/>
    </source>
</evidence>
<dbReference type="PROSITE" id="PS00731">
    <property type="entry name" value="AP_NUCLEASE_F2_3"/>
    <property type="match status" value="1"/>
</dbReference>
<proteinExistence type="inferred from homology"/>
<evidence type="ECO:0000256" key="6">
    <source>
        <dbReference type="ARBA" id="ARBA00023204"/>
    </source>
</evidence>
<reference evidence="9" key="1">
    <citation type="submission" date="2020-10" db="EMBL/GenBank/DDBJ databases">
        <title>Sequencing the genomes of 1000 actinobacteria strains.</title>
        <authorList>
            <person name="Klenk H.-P."/>
        </authorList>
    </citation>
    <scope>NUCLEOTIDE SEQUENCE</scope>
    <source>
        <strain evidence="9">DSM 45354</strain>
    </source>
</reference>
<keyword evidence="7" id="KW-0540">Nuclease</keyword>
<organism evidence="9 10">
    <name type="scientific">Actinopolymorpha pittospori</name>
    <dbReference type="NCBI Taxonomy" id="648752"/>
    <lineage>
        <taxon>Bacteria</taxon>
        <taxon>Bacillati</taxon>
        <taxon>Actinomycetota</taxon>
        <taxon>Actinomycetes</taxon>
        <taxon>Propionibacteriales</taxon>
        <taxon>Actinopolymorphaceae</taxon>
        <taxon>Actinopolymorpha</taxon>
    </lineage>
</organism>
<dbReference type="Gene3D" id="3.20.20.150">
    <property type="entry name" value="Divalent-metal-dependent TIM barrel enzymes"/>
    <property type="match status" value="1"/>
</dbReference>
<feature type="binding site" evidence="7">
    <location>
        <position position="228"/>
    </location>
    <ligand>
        <name>Zn(2+)</name>
        <dbReference type="ChEBI" id="CHEBI:29105"/>
        <label>3</label>
    </ligand>
</feature>
<comment type="catalytic activity">
    <reaction evidence="7">
        <text>Endonucleolytic cleavage to 5'-phosphooligonucleotide end-products.</text>
        <dbReference type="EC" id="3.1.21.2"/>
    </reaction>
</comment>
<dbReference type="EC" id="3.1.21.2" evidence="7"/>
<dbReference type="HAMAP" id="MF_00152">
    <property type="entry name" value="Nfo"/>
    <property type="match status" value="1"/>
</dbReference>
<dbReference type="InterPro" id="IPR013022">
    <property type="entry name" value="Xyl_isomerase-like_TIM-brl"/>
</dbReference>
<feature type="binding site" evidence="7">
    <location>
        <position position="307"/>
    </location>
    <ligand>
        <name>Zn(2+)</name>
        <dbReference type="ChEBI" id="CHEBI:29105"/>
        <label>2</label>
    </ligand>
</feature>
<dbReference type="NCBIfam" id="TIGR00587">
    <property type="entry name" value="nfo"/>
    <property type="match status" value="1"/>
</dbReference>
<keyword evidence="7" id="KW-0255">Endonuclease</keyword>
<comment type="similarity">
    <text evidence="1 7">Belongs to the AP endonuclease 2 family.</text>
</comment>
<dbReference type="EMBL" id="JADBEM010000001">
    <property type="protein sequence ID" value="MBE1605780.1"/>
    <property type="molecule type" value="Genomic_DNA"/>
</dbReference>
<evidence type="ECO:0000259" key="8">
    <source>
        <dbReference type="Pfam" id="PF01261"/>
    </source>
</evidence>
<evidence type="ECO:0000256" key="1">
    <source>
        <dbReference type="ARBA" id="ARBA00005340"/>
    </source>
</evidence>
<dbReference type="InterPro" id="IPR036237">
    <property type="entry name" value="Xyl_isomerase-like_sf"/>
</dbReference>
<dbReference type="PANTHER" id="PTHR21445">
    <property type="entry name" value="ENDONUCLEASE IV ENDODEOXYRIBONUCLEASE IV"/>
    <property type="match status" value="1"/>
</dbReference>
<dbReference type="GO" id="GO:0008270">
    <property type="term" value="F:zinc ion binding"/>
    <property type="evidence" value="ECO:0007669"/>
    <property type="project" value="UniProtKB-UniRule"/>
</dbReference>
<evidence type="ECO:0000256" key="4">
    <source>
        <dbReference type="ARBA" id="ARBA00022801"/>
    </source>
</evidence>
<dbReference type="GO" id="GO:0008833">
    <property type="term" value="F:deoxyribonuclease IV (phage-T4-induced) activity"/>
    <property type="evidence" value="ECO:0007669"/>
    <property type="project" value="UniProtKB-UniRule"/>
</dbReference>
<feature type="binding site" evidence="7">
    <location>
        <position position="262"/>
    </location>
    <ligand>
        <name>Zn(2+)</name>
        <dbReference type="ChEBI" id="CHEBI:29105"/>
        <label>2</label>
    </ligand>
</feature>
<dbReference type="GO" id="GO:0003677">
    <property type="term" value="F:DNA binding"/>
    <property type="evidence" value="ECO:0007669"/>
    <property type="project" value="InterPro"/>
</dbReference>
<dbReference type="GO" id="GO:0008081">
    <property type="term" value="F:phosphoric diester hydrolase activity"/>
    <property type="evidence" value="ECO:0007669"/>
    <property type="project" value="TreeGrafter"/>
</dbReference>
<evidence type="ECO:0000256" key="5">
    <source>
        <dbReference type="ARBA" id="ARBA00022833"/>
    </source>
</evidence>
<feature type="binding site" evidence="7">
    <location>
        <position position="192"/>
    </location>
    <ligand>
        <name>Zn(2+)</name>
        <dbReference type="ChEBI" id="CHEBI:29105"/>
        <label>1</label>
    </ligand>
</feature>
<dbReference type="Pfam" id="PF01261">
    <property type="entry name" value="AP_endonuc_2"/>
    <property type="match status" value="1"/>
</dbReference>
<keyword evidence="6 7" id="KW-0234">DNA repair</keyword>
<dbReference type="GO" id="GO:0006284">
    <property type="term" value="P:base-excision repair"/>
    <property type="evidence" value="ECO:0007669"/>
    <property type="project" value="TreeGrafter"/>
</dbReference>
<sequence>MLAVEQLALLAMHPPGPRGHNPTREGCRRDGPLMSGNAGIVSMPVERSRPAIGSHVAVGGGLVRVGLREAEEVEAEVIQIFASNPRAWRPSRVDPRLDVLFRERCAELSVPVFVHASHLINLGSPSAQTRESSITLLAHTLRRAADLGARGVVVHAGTSVSRGRREVALGALHDLVGRLLDEVREQVQLLIEPTAGGGEALASTVDSTIEYLAALDDERVGVCLDTCHLHAAGEPMTTATGVQHTVGRVAASIGAERVGLIHVNDSRDASGSRRDRHESLGNGQIGVEAFAGLFLSPELASVPMLVETPSHREDVAFLKSQRSLVSRVTITPTSQ</sequence>
<feature type="binding site" evidence="7">
    <location>
        <position position="277"/>
    </location>
    <ligand>
        <name>Zn(2+)</name>
        <dbReference type="ChEBI" id="CHEBI:29105"/>
        <label>3</label>
    </ligand>
</feature>
<comment type="function">
    <text evidence="7">Endonuclease IV plays a role in DNA repair. It cleaves phosphodiester bonds at apurinic or apyrimidinic (AP) sites, generating a 3'-hydroxyl group and a 5'-terminal sugar phosphate.</text>
</comment>
<comment type="caution">
    <text evidence="9">The sequence shown here is derived from an EMBL/GenBank/DDBJ whole genome shotgun (WGS) entry which is preliminary data.</text>
</comment>
<dbReference type="GO" id="GO:0003906">
    <property type="term" value="F:DNA-(apurinic or apyrimidinic site) endonuclease activity"/>
    <property type="evidence" value="ECO:0007669"/>
    <property type="project" value="TreeGrafter"/>
</dbReference>
<dbReference type="PROSITE" id="PS51432">
    <property type="entry name" value="AP_NUCLEASE_F2_4"/>
    <property type="match status" value="1"/>
</dbReference>
<evidence type="ECO:0000256" key="3">
    <source>
        <dbReference type="ARBA" id="ARBA00022763"/>
    </source>
</evidence>
<dbReference type="AlphaFoldDB" id="A0A927MRX5"/>
<dbReference type="RefSeq" id="WP_202896303.1">
    <property type="nucleotide sequence ID" value="NZ_JADBEM010000001.1"/>
</dbReference>
<keyword evidence="5 7" id="KW-0862">Zinc</keyword>
<feature type="binding site" evidence="7">
    <location>
        <position position="225"/>
    </location>
    <ligand>
        <name>Zn(2+)</name>
        <dbReference type="ChEBI" id="CHEBI:29105"/>
        <label>2</label>
    </ligand>
</feature>
<gene>
    <name evidence="7" type="primary">nfo</name>
    <name evidence="9" type="ORF">HEB94_002628</name>
</gene>
<dbReference type="SUPFAM" id="SSF51658">
    <property type="entry name" value="Xylose isomerase-like"/>
    <property type="match status" value="1"/>
</dbReference>
<accession>A0A927MRX5</accession>
<keyword evidence="2 7" id="KW-0479">Metal-binding</keyword>
<protein>
    <recommendedName>
        <fullName evidence="7">Probable endonuclease 4</fullName>
        <ecNumber evidence="7">3.1.21.2</ecNumber>
    </recommendedName>
    <alternativeName>
        <fullName evidence="7">Endodeoxyribonuclease IV</fullName>
    </alternativeName>
    <alternativeName>
        <fullName evidence="7">Endonuclease IV</fullName>
    </alternativeName>
</protein>
<feature type="binding site" evidence="7">
    <location>
        <position position="275"/>
    </location>
    <ligand>
        <name>Zn(2+)</name>
        <dbReference type="ChEBI" id="CHEBI:29105"/>
        <label>3</label>
    </ligand>
</feature>
<feature type="binding site" evidence="7">
    <location>
        <position position="192"/>
    </location>
    <ligand>
        <name>Zn(2+)</name>
        <dbReference type="ChEBI" id="CHEBI:29105"/>
        <label>2</label>
    </ligand>
</feature>
<dbReference type="InterPro" id="IPR001719">
    <property type="entry name" value="AP_endonuc_2"/>
</dbReference>
<dbReference type="PANTHER" id="PTHR21445:SF0">
    <property type="entry name" value="APURINIC-APYRIMIDINIC ENDONUCLEASE"/>
    <property type="match status" value="1"/>
</dbReference>
<comment type="cofactor">
    <cofactor evidence="7">
        <name>Zn(2+)</name>
        <dbReference type="ChEBI" id="CHEBI:29105"/>
    </cofactor>
    <text evidence="7">Binds 3 Zn(2+) ions.</text>
</comment>
<feature type="binding site" evidence="7">
    <location>
        <position position="155"/>
    </location>
    <ligand>
        <name>Zn(2+)</name>
        <dbReference type="ChEBI" id="CHEBI:29105"/>
        <label>1</label>
    </ligand>
</feature>
<name>A0A927MRX5_9ACTN</name>
<keyword evidence="3 7" id="KW-0227">DNA damage</keyword>